<dbReference type="OrthoDB" id="9775455at2"/>
<keyword evidence="10" id="KW-1185">Reference proteome</keyword>
<keyword evidence="3" id="KW-0472">Membrane</keyword>
<gene>
    <name evidence="9" type="ORF">EHF33_08145</name>
</gene>
<evidence type="ECO:0000313" key="9">
    <source>
        <dbReference type="EMBL" id="AZI42726.1"/>
    </source>
</evidence>
<dbReference type="EMBL" id="CP034183">
    <property type="protein sequence ID" value="AZI42726.1"/>
    <property type="molecule type" value="Genomic_DNA"/>
</dbReference>
<dbReference type="Pfam" id="PF00263">
    <property type="entry name" value="Secretin"/>
    <property type="match status" value="1"/>
</dbReference>
<sequence length="735" mass="75917">MKNRSLILLLTLALSAASAQSAQPGNAVSADTRLSKANVTFKIVRDGTGLMALLTAVAKSAGYELILDPALDSLITPGVGSGSGVTSDAATPQAAQPGVSATQLTYDFASKPFNQVWPFLMDVYGLNYDVVKLGSSEVLRVGKNPIQRIVVLPKTLDASLVGERVKLAFGTRQMSAPVAVTTGSPAPQTAGGDIVLDSPTLKIVGEPISNSLIIRGNNQEVSQVEALVKEIIASQPPELAKVVVPVSPVIQSIYNVKGAQDDAVALIKDQYPSLAVTAVGKTGQLILSGQKAQIDAALTLLTQVDRAPSVQQNPDVRQQVYGVKGSQTDIAALLTAQFPALKITPVGTTGQLVLNGTQDQLDAAAALLSQVDKAVTVSSGPDIQQKVFQLVNASAEELKKVLDNTLQTALTAATNNAPAALPNVPVTAIGANGEATTVSVPNAAANSSAAPTATAPVMQDPTAATIIADKRTNTLIVRGTAQQVEQVAVLIPSLDQVVPQVNVQVRIQEITEDAARTLGLNWKVGFGGFNVSSGPSGLAASFDPTRALVGGFNLLPTLNALENQTQTKRIYDGSVTMQSGQRSLGGGASTNASSGAAASIKSGGRLELNIPSASGNIVRQIDYGINLDFFDPQVAPDGSITLRVRGQINQPKTAITGSTLPNLLDFSNSEAQSVITFKSGQTLLLSGLLGSNESNTTSGTPYLSSLPIIGAAFGQKSTSKTQSQLMVVITGTVVK</sequence>
<comment type="similarity">
    <text evidence="4">Belongs to the bacterial secretin family.</text>
</comment>
<dbReference type="GO" id="GO:0015627">
    <property type="term" value="C:type II protein secretion system complex"/>
    <property type="evidence" value="ECO:0007669"/>
    <property type="project" value="TreeGrafter"/>
</dbReference>
<feature type="domain" description="NolW-like" evidence="8">
    <location>
        <begin position="386"/>
        <end position="500"/>
    </location>
</feature>
<dbReference type="AlphaFoldDB" id="A0A3G8YNK7"/>
<keyword evidence="5" id="KW-0813">Transport</keyword>
<dbReference type="PRINTS" id="PR00811">
    <property type="entry name" value="BCTERIALGSPD"/>
</dbReference>
<evidence type="ECO:0000256" key="4">
    <source>
        <dbReference type="RuleBase" id="RU004003"/>
    </source>
</evidence>
<feature type="domain" description="Type II/III secretion system secretin-like" evidence="7">
    <location>
        <begin position="592"/>
        <end position="735"/>
    </location>
</feature>
<dbReference type="PANTHER" id="PTHR30332:SF17">
    <property type="entry name" value="TYPE IV PILIATION SYSTEM PROTEIN DR_0774-RELATED"/>
    <property type="match status" value="1"/>
</dbReference>
<name>A0A3G8YNK7_9DEIO</name>
<evidence type="ECO:0000259" key="7">
    <source>
        <dbReference type="Pfam" id="PF00263"/>
    </source>
</evidence>
<organism evidence="9 10">
    <name type="scientific">Deinococcus psychrotolerans</name>
    <dbReference type="NCBI Taxonomy" id="2489213"/>
    <lineage>
        <taxon>Bacteria</taxon>
        <taxon>Thermotogati</taxon>
        <taxon>Deinococcota</taxon>
        <taxon>Deinococci</taxon>
        <taxon>Deinococcales</taxon>
        <taxon>Deinococcaceae</taxon>
        <taxon>Deinococcus</taxon>
    </lineage>
</organism>
<dbReference type="Gene3D" id="3.30.1370.120">
    <property type="match status" value="1"/>
</dbReference>
<dbReference type="InterPro" id="IPR038591">
    <property type="entry name" value="NolW-like_sf"/>
</dbReference>
<reference evidence="9 10" key="1">
    <citation type="submission" date="2018-11" db="EMBL/GenBank/DDBJ databases">
        <title>Deinococcus shelandsis sp. nov., isolated from South Shetland Islands soil of Antarctica.</title>
        <authorList>
            <person name="Tian J."/>
        </authorList>
    </citation>
    <scope>NUCLEOTIDE SEQUENCE [LARGE SCALE GENOMIC DNA]</scope>
    <source>
        <strain evidence="9 10">S14-83T</strain>
    </source>
</reference>
<evidence type="ECO:0000256" key="6">
    <source>
        <dbReference type="SAM" id="SignalP"/>
    </source>
</evidence>
<proteinExistence type="inferred from homology"/>
<dbReference type="Proteomes" id="UP000276417">
    <property type="component" value="Chromosome 1"/>
</dbReference>
<dbReference type="RefSeq" id="WP_124869884.1">
    <property type="nucleotide sequence ID" value="NZ_CP034183.1"/>
</dbReference>
<dbReference type="InterPro" id="IPR004846">
    <property type="entry name" value="T2SS/T3SS_dom"/>
</dbReference>
<protein>
    <submittedName>
        <fullName evidence="9">Secretin</fullName>
    </submittedName>
</protein>
<comment type="subcellular location">
    <subcellularLocation>
        <location evidence="5">Cell outer membrane</location>
    </subcellularLocation>
    <subcellularLocation>
        <location evidence="1">Membrane</location>
    </subcellularLocation>
</comment>
<dbReference type="PANTHER" id="PTHR30332">
    <property type="entry name" value="PROBABLE GENERAL SECRETION PATHWAY PROTEIN D"/>
    <property type="match status" value="1"/>
</dbReference>
<dbReference type="InterPro" id="IPR001775">
    <property type="entry name" value="GspD/PilQ"/>
</dbReference>
<feature type="signal peptide" evidence="6">
    <location>
        <begin position="1"/>
        <end position="21"/>
    </location>
</feature>
<feature type="chain" id="PRO_5018222941" evidence="6">
    <location>
        <begin position="22"/>
        <end position="735"/>
    </location>
</feature>
<dbReference type="KEGG" id="dph:EHF33_08145"/>
<accession>A0A3G8YNK7</accession>
<dbReference type="InterPro" id="IPR050810">
    <property type="entry name" value="Bact_Secretion_Sys_Channel"/>
</dbReference>
<keyword evidence="2 6" id="KW-0732">Signal</keyword>
<evidence type="ECO:0000313" key="10">
    <source>
        <dbReference type="Proteomes" id="UP000276417"/>
    </source>
</evidence>
<evidence type="ECO:0000256" key="3">
    <source>
        <dbReference type="ARBA" id="ARBA00023136"/>
    </source>
</evidence>
<evidence type="ECO:0000256" key="2">
    <source>
        <dbReference type="ARBA" id="ARBA00022729"/>
    </source>
</evidence>
<dbReference type="Pfam" id="PF03958">
    <property type="entry name" value="Secretin_N"/>
    <property type="match status" value="1"/>
</dbReference>
<dbReference type="GO" id="GO:0009306">
    <property type="term" value="P:protein secretion"/>
    <property type="evidence" value="ECO:0007669"/>
    <property type="project" value="InterPro"/>
</dbReference>
<dbReference type="InterPro" id="IPR005644">
    <property type="entry name" value="NolW-like"/>
</dbReference>
<evidence type="ECO:0000256" key="5">
    <source>
        <dbReference type="RuleBase" id="RU004004"/>
    </source>
</evidence>
<evidence type="ECO:0000259" key="8">
    <source>
        <dbReference type="Pfam" id="PF03958"/>
    </source>
</evidence>
<evidence type="ECO:0000256" key="1">
    <source>
        <dbReference type="ARBA" id="ARBA00004370"/>
    </source>
</evidence>
<dbReference type="GO" id="GO:0009279">
    <property type="term" value="C:cell outer membrane"/>
    <property type="evidence" value="ECO:0007669"/>
    <property type="project" value="UniProtKB-SubCell"/>
</dbReference>